<evidence type="ECO:0000256" key="3">
    <source>
        <dbReference type="SAM" id="Coils"/>
    </source>
</evidence>
<dbReference type="GO" id="GO:0031122">
    <property type="term" value="P:cytoplasmic microtubule organization"/>
    <property type="evidence" value="ECO:0007669"/>
    <property type="project" value="TreeGrafter"/>
</dbReference>
<evidence type="ECO:0000256" key="1">
    <source>
        <dbReference type="ARBA" id="ARBA00006652"/>
    </source>
</evidence>
<dbReference type="PANTHER" id="PTHR22406:SF2">
    <property type="entry name" value="SLAIN MOTIF-CONTAINING PROTEIN 1"/>
    <property type="match status" value="1"/>
</dbReference>
<feature type="compositionally biased region" description="Acidic residues" evidence="4">
    <location>
        <begin position="97"/>
        <end position="111"/>
    </location>
</feature>
<evidence type="ECO:0000313" key="6">
    <source>
        <dbReference type="Proteomes" id="UP000314294"/>
    </source>
</evidence>
<dbReference type="InterPro" id="IPR026179">
    <property type="entry name" value="Slain"/>
</dbReference>
<gene>
    <name evidence="5" type="primary">slain1_1</name>
    <name evidence="5" type="ORF">EYF80_049969</name>
</gene>
<name>A0A4Z2FG31_9TELE</name>
<comment type="similarity">
    <text evidence="1">Belongs to the SLAIN motif-containing family.</text>
</comment>
<comment type="caution">
    <text evidence="5">The sequence shown here is derived from an EMBL/GenBank/DDBJ whole genome shotgun (WGS) entry which is preliminary data.</text>
</comment>
<evidence type="ECO:0000313" key="5">
    <source>
        <dbReference type="EMBL" id="TNN39855.1"/>
    </source>
</evidence>
<protein>
    <submittedName>
        <fullName evidence="5">SLAIN motif-containing protein 1</fullName>
    </submittedName>
</protein>
<dbReference type="PANTHER" id="PTHR22406">
    <property type="entry name" value="NASCENT POLYPEPTIDE-ASSOCIATED COMPLEX SUBUNIT ALPHA, MUSCLE-SPECIFIC FORM"/>
    <property type="match status" value="1"/>
</dbReference>
<dbReference type="Proteomes" id="UP000314294">
    <property type="component" value="Unassembled WGS sequence"/>
</dbReference>
<organism evidence="5 6">
    <name type="scientific">Liparis tanakae</name>
    <name type="common">Tanaka's snailfish</name>
    <dbReference type="NCBI Taxonomy" id="230148"/>
    <lineage>
        <taxon>Eukaryota</taxon>
        <taxon>Metazoa</taxon>
        <taxon>Chordata</taxon>
        <taxon>Craniata</taxon>
        <taxon>Vertebrata</taxon>
        <taxon>Euteleostomi</taxon>
        <taxon>Actinopterygii</taxon>
        <taxon>Neopterygii</taxon>
        <taxon>Teleostei</taxon>
        <taxon>Neoteleostei</taxon>
        <taxon>Acanthomorphata</taxon>
        <taxon>Eupercaria</taxon>
        <taxon>Perciformes</taxon>
        <taxon>Cottioidei</taxon>
        <taxon>Cottales</taxon>
        <taxon>Liparidae</taxon>
        <taxon>Liparis</taxon>
    </lineage>
</organism>
<evidence type="ECO:0000256" key="2">
    <source>
        <dbReference type="ARBA" id="ARBA00023054"/>
    </source>
</evidence>
<dbReference type="GO" id="GO:0035371">
    <property type="term" value="C:microtubule plus-end"/>
    <property type="evidence" value="ECO:0007669"/>
    <property type="project" value="TreeGrafter"/>
</dbReference>
<feature type="coiled-coil region" evidence="3">
    <location>
        <begin position="20"/>
        <end position="47"/>
    </location>
</feature>
<dbReference type="OrthoDB" id="8819875at2759"/>
<proteinExistence type="inferred from homology"/>
<accession>A0A4Z2FG31</accession>
<dbReference type="GO" id="GO:0031116">
    <property type="term" value="P:positive regulation of microtubule polymerization"/>
    <property type="evidence" value="ECO:0007669"/>
    <property type="project" value="TreeGrafter"/>
</dbReference>
<feature type="region of interest" description="Disordered" evidence="4">
    <location>
        <begin position="86"/>
        <end position="111"/>
    </location>
</feature>
<dbReference type="GO" id="GO:0007020">
    <property type="term" value="P:microtubule nucleation"/>
    <property type="evidence" value="ECO:0007669"/>
    <property type="project" value="TreeGrafter"/>
</dbReference>
<dbReference type="Pfam" id="PF15301">
    <property type="entry name" value="SLAIN"/>
    <property type="match status" value="1"/>
</dbReference>
<reference evidence="5 6" key="1">
    <citation type="submission" date="2019-03" db="EMBL/GenBank/DDBJ databases">
        <title>First draft genome of Liparis tanakae, snailfish: a comprehensive survey of snailfish specific genes.</title>
        <authorList>
            <person name="Kim W."/>
            <person name="Song I."/>
            <person name="Jeong J.-H."/>
            <person name="Kim D."/>
            <person name="Kim S."/>
            <person name="Ryu S."/>
            <person name="Song J.Y."/>
            <person name="Lee S.K."/>
        </authorList>
    </citation>
    <scope>NUCLEOTIDE SEQUENCE [LARGE SCALE GENOMIC DNA]</scope>
    <source>
        <tissue evidence="5">Muscle</tissue>
    </source>
</reference>
<keyword evidence="2 3" id="KW-0175">Coiled coil</keyword>
<sequence length="213" mass="23757">MEAAVLTHNAVPELDCNSNTVNAELEVKKLQELVRKLERQNKQLRTRCSSPTSVCTLGTAGGGYRLPSPLPTLLCRSSLGSLSPPEEPFDYFHSGGDEDEEDDEEEDDGYEPSALDELELLDLDSLGCSDESDETWLYVSSKARESRDDPLPPLQWCRRLLDSPKSQVEAARRSLSLRLEQGWLSLPPPPPVTHRRTISSSRLFQTDARGFEA</sequence>
<keyword evidence="6" id="KW-1185">Reference proteome</keyword>
<evidence type="ECO:0000256" key="4">
    <source>
        <dbReference type="SAM" id="MobiDB-lite"/>
    </source>
</evidence>
<dbReference type="EMBL" id="SRLO01001241">
    <property type="protein sequence ID" value="TNN39855.1"/>
    <property type="molecule type" value="Genomic_DNA"/>
</dbReference>
<dbReference type="AlphaFoldDB" id="A0A4Z2FG31"/>